<protein>
    <submittedName>
        <fullName evidence="2">Expressed protein</fullName>
    </submittedName>
</protein>
<evidence type="ECO:0000313" key="3">
    <source>
        <dbReference type="Proteomes" id="UP001153365"/>
    </source>
</evidence>
<dbReference type="PANTHER" id="PTHR13452:SF10">
    <property type="entry name" value="THUMP DOMAIN-CONTAINING PROTEIN 1"/>
    <property type="match status" value="1"/>
</dbReference>
<dbReference type="AlphaFoldDB" id="A0AAV0AW39"/>
<accession>A0AAV0AW39</accession>
<keyword evidence="3" id="KW-1185">Reference proteome</keyword>
<dbReference type="SUPFAM" id="SSF143437">
    <property type="entry name" value="THUMP domain-like"/>
    <property type="match status" value="1"/>
</dbReference>
<reference evidence="2" key="1">
    <citation type="submission" date="2022-06" db="EMBL/GenBank/DDBJ databases">
        <authorList>
            <consortium name="SYNGENTA / RWTH Aachen University"/>
        </authorList>
    </citation>
    <scope>NUCLEOTIDE SEQUENCE</scope>
</reference>
<sequence length="239" mass="27171">MRTQGTCLLNNGKKRTRPHSPFTSKKMDCECLGFIHFPKACDPVHFSGYIVKQIQEGKPGYGLRFIQRITPVSMTCSATNPELFEKMAKKLLEPQFGIKFCPRKSETVVENLENPLRVGLKFRIESIVRCHDKPLNRSEVIRIIGDVVKRYNEDDFIMASDEDSVGHDPVKLKHKVDISDSDIVILVSVYRYVAGLSVVRNYDREGKRFNLQAIAQAREQATSNNSNSETIDKKKVAHS</sequence>
<dbReference type="CDD" id="cd11717">
    <property type="entry name" value="THUMP_THUMPD1_like"/>
    <property type="match status" value="1"/>
</dbReference>
<feature type="compositionally biased region" description="Polar residues" evidence="1">
    <location>
        <begin position="220"/>
        <end position="229"/>
    </location>
</feature>
<dbReference type="EMBL" id="CALTRL010001968">
    <property type="protein sequence ID" value="CAH7674307.1"/>
    <property type="molecule type" value="Genomic_DNA"/>
</dbReference>
<comment type="caution">
    <text evidence="2">The sequence shown here is derived from an EMBL/GenBank/DDBJ whole genome shotgun (WGS) entry which is preliminary data.</text>
</comment>
<name>A0AAV0AW39_PHAPC</name>
<evidence type="ECO:0000256" key="1">
    <source>
        <dbReference type="SAM" id="MobiDB-lite"/>
    </source>
</evidence>
<gene>
    <name evidence="2" type="ORF">PPACK8108_LOCUS9218</name>
</gene>
<dbReference type="PANTHER" id="PTHR13452">
    <property type="entry name" value="THUMP DOMAIN CONTAINING PROTEIN 1-RELATED"/>
    <property type="match status" value="1"/>
</dbReference>
<evidence type="ECO:0000313" key="2">
    <source>
        <dbReference type="EMBL" id="CAH7674307.1"/>
    </source>
</evidence>
<dbReference type="Gene3D" id="3.30.2300.10">
    <property type="entry name" value="THUMP superfamily"/>
    <property type="match status" value="1"/>
</dbReference>
<dbReference type="Proteomes" id="UP001153365">
    <property type="component" value="Unassembled WGS sequence"/>
</dbReference>
<feature type="compositionally biased region" description="Basic and acidic residues" evidence="1">
    <location>
        <begin position="230"/>
        <end position="239"/>
    </location>
</feature>
<dbReference type="GO" id="GO:0003723">
    <property type="term" value="F:RNA binding"/>
    <property type="evidence" value="ECO:0007669"/>
    <property type="project" value="InterPro"/>
</dbReference>
<dbReference type="InterPro" id="IPR040183">
    <property type="entry name" value="THUMPD1-like"/>
</dbReference>
<proteinExistence type="predicted"/>
<organism evidence="2 3">
    <name type="scientific">Phakopsora pachyrhizi</name>
    <name type="common">Asian soybean rust disease fungus</name>
    <dbReference type="NCBI Taxonomy" id="170000"/>
    <lineage>
        <taxon>Eukaryota</taxon>
        <taxon>Fungi</taxon>
        <taxon>Dikarya</taxon>
        <taxon>Basidiomycota</taxon>
        <taxon>Pucciniomycotina</taxon>
        <taxon>Pucciniomycetes</taxon>
        <taxon>Pucciniales</taxon>
        <taxon>Phakopsoraceae</taxon>
        <taxon>Phakopsora</taxon>
    </lineage>
</organism>
<dbReference type="GO" id="GO:0006400">
    <property type="term" value="P:tRNA modification"/>
    <property type="evidence" value="ECO:0007669"/>
    <property type="project" value="InterPro"/>
</dbReference>
<feature type="region of interest" description="Disordered" evidence="1">
    <location>
        <begin position="220"/>
        <end position="239"/>
    </location>
</feature>